<keyword evidence="2" id="KW-1133">Transmembrane helix</keyword>
<comment type="caution">
    <text evidence="3">The sequence shown here is derived from an EMBL/GenBank/DDBJ whole genome shotgun (WGS) entry which is preliminary data.</text>
</comment>
<dbReference type="Pfam" id="PF14030">
    <property type="entry name" value="DUF4245"/>
    <property type="match status" value="1"/>
</dbReference>
<protein>
    <recommendedName>
        <fullName evidence="5">DUF4245 domain-containing protein</fullName>
    </recommendedName>
</protein>
<sequence>MGVAAESKGMRGRQTVRDMVLSMLAVGFVVWIGYLFLPHDANSDPVHVVEYKVAAASAKRAAPYPLLAPDGLSDKWRATSVSYTPADLSGGKGNAWHLGFVTPSGQYAAVEQADVPRDKLLADKVAGAQPDGTSDAAGRTWDREQGDKARALAARNGSATTLVTGTASYEELAELAQALK</sequence>
<proteinExistence type="predicted"/>
<accession>A0A8H9HN10</accession>
<reference evidence="3" key="1">
    <citation type="journal article" date="2014" name="Int. J. Syst. Evol. Microbiol.">
        <title>Complete genome sequence of Corynebacterium casei LMG S-19264T (=DSM 44701T), isolated from a smear-ripened cheese.</title>
        <authorList>
            <consortium name="US DOE Joint Genome Institute (JGI-PGF)"/>
            <person name="Walter F."/>
            <person name="Albersmeier A."/>
            <person name="Kalinowski J."/>
            <person name="Ruckert C."/>
        </authorList>
    </citation>
    <scope>NUCLEOTIDE SEQUENCE</scope>
    <source>
        <strain evidence="3">JCM 4434</strain>
    </source>
</reference>
<dbReference type="EMBL" id="BMUB01000006">
    <property type="protein sequence ID" value="GGU76555.1"/>
    <property type="molecule type" value="Genomic_DNA"/>
</dbReference>
<organism evidence="3 4">
    <name type="scientific">Kitasatospora aureofaciens</name>
    <name type="common">Streptomyces aureofaciens</name>
    <dbReference type="NCBI Taxonomy" id="1894"/>
    <lineage>
        <taxon>Bacteria</taxon>
        <taxon>Bacillati</taxon>
        <taxon>Actinomycetota</taxon>
        <taxon>Actinomycetes</taxon>
        <taxon>Kitasatosporales</taxon>
        <taxon>Streptomycetaceae</taxon>
        <taxon>Kitasatospora</taxon>
    </lineage>
</organism>
<dbReference type="InterPro" id="IPR025339">
    <property type="entry name" value="DUF4245"/>
</dbReference>
<feature type="compositionally biased region" description="Basic and acidic residues" evidence="1">
    <location>
        <begin position="140"/>
        <end position="150"/>
    </location>
</feature>
<dbReference type="Proteomes" id="UP000610124">
    <property type="component" value="Unassembled WGS sequence"/>
</dbReference>
<keyword evidence="2" id="KW-0472">Membrane</keyword>
<feature type="transmembrane region" description="Helical" evidence="2">
    <location>
        <begin position="20"/>
        <end position="37"/>
    </location>
</feature>
<evidence type="ECO:0008006" key="5">
    <source>
        <dbReference type="Google" id="ProtNLM"/>
    </source>
</evidence>
<reference evidence="3" key="2">
    <citation type="submission" date="2020-09" db="EMBL/GenBank/DDBJ databases">
        <authorList>
            <person name="Sun Q."/>
            <person name="Ohkuma M."/>
        </authorList>
    </citation>
    <scope>NUCLEOTIDE SEQUENCE</scope>
    <source>
        <strain evidence="3">JCM 4434</strain>
    </source>
</reference>
<keyword evidence="2" id="KW-0812">Transmembrane</keyword>
<evidence type="ECO:0000313" key="4">
    <source>
        <dbReference type="Proteomes" id="UP000610124"/>
    </source>
</evidence>
<gene>
    <name evidence="3" type="ORF">GCM10010502_30380</name>
</gene>
<name>A0A8H9HN10_KITAU</name>
<evidence type="ECO:0000313" key="3">
    <source>
        <dbReference type="EMBL" id="GGU76555.1"/>
    </source>
</evidence>
<evidence type="ECO:0000256" key="1">
    <source>
        <dbReference type="SAM" id="MobiDB-lite"/>
    </source>
</evidence>
<dbReference type="AlphaFoldDB" id="A0A8H9HN10"/>
<evidence type="ECO:0000256" key="2">
    <source>
        <dbReference type="SAM" id="Phobius"/>
    </source>
</evidence>
<feature type="region of interest" description="Disordered" evidence="1">
    <location>
        <begin position="126"/>
        <end position="155"/>
    </location>
</feature>